<dbReference type="Proteomes" id="UP001396898">
    <property type="component" value="Unassembled WGS sequence"/>
</dbReference>
<protein>
    <recommendedName>
        <fullName evidence="2">YTH domain-containing protein</fullName>
    </recommendedName>
</protein>
<proteinExistence type="predicted"/>
<dbReference type="Gene3D" id="3.10.590.10">
    <property type="entry name" value="ph1033 like domains"/>
    <property type="match status" value="1"/>
</dbReference>
<feature type="compositionally biased region" description="Basic and acidic residues" evidence="1">
    <location>
        <begin position="131"/>
        <end position="147"/>
    </location>
</feature>
<evidence type="ECO:0000313" key="3">
    <source>
        <dbReference type="EMBL" id="KAK8018956.1"/>
    </source>
</evidence>
<evidence type="ECO:0000259" key="2">
    <source>
        <dbReference type="PROSITE" id="PS50882"/>
    </source>
</evidence>
<evidence type="ECO:0000313" key="4">
    <source>
        <dbReference type="Proteomes" id="UP001396898"/>
    </source>
</evidence>
<dbReference type="Pfam" id="PF04146">
    <property type="entry name" value="YTH"/>
    <property type="match status" value="1"/>
</dbReference>
<dbReference type="InterPro" id="IPR007275">
    <property type="entry name" value="YTH_domain"/>
</dbReference>
<dbReference type="PANTHER" id="PTHR12357">
    <property type="entry name" value="YTH YT521-B HOMOLOGY DOMAIN-CONTAINING"/>
    <property type="match status" value="1"/>
</dbReference>
<dbReference type="PANTHER" id="PTHR12357:SF3">
    <property type="entry name" value="YTH DOMAIN-CONTAINING PROTEIN 1"/>
    <property type="match status" value="1"/>
</dbReference>
<organism evidence="3 4">
    <name type="scientific">Apiospora marii</name>
    <dbReference type="NCBI Taxonomy" id="335849"/>
    <lineage>
        <taxon>Eukaryota</taxon>
        <taxon>Fungi</taxon>
        <taxon>Dikarya</taxon>
        <taxon>Ascomycota</taxon>
        <taxon>Pezizomycotina</taxon>
        <taxon>Sordariomycetes</taxon>
        <taxon>Xylariomycetidae</taxon>
        <taxon>Amphisphaeriales</taxon>
        <taxon>Apiosporaceae</taxon>
        <taxon>Apiospora</taxon>
    </lineage>
</organism>
<dbReference type="EMBL" id="JAQQWI010000010">
    <property type="protein sequence ID" value="KAK8018956.1"/>
    <property type="molecule type" value="Genomic_DNA"/>
</dbReference>
<feature type="region of interest" description="Disordered" evidence="1">
    <location>
        <begin position="101"/>
        <end position="175"/>
    </location>
</feature>
<accession>A0ABR1RVG2</accession>
<reference evidence="3 4" key="1">
    <citation type="submission" date="2023-01" db="EMBL/GenBank/DDBJ databases">
        <title>Analysis of 21 Apiospora genomes using comparative genomics revels a genus with tremendous synthesis potential of carbohydrate active enzymes and secondary metabolites.</title>
        <authorList>
            <person name="Sorensen T."/>
        </authorList>
    </citation>
    <scope>NUCLEOTIDE SEQUENCE [LARGE SCALE GENOMIC DNA]</scope>
    <source>
        <strain evidence="3 4">CBS 20057</strain>
    </source>
</reference>
<comment type="caution">
    <text evidence="3">The sequence shown here is derived from an EMBL/GenBank/DDBJ whole genome shotgun (WGS) entry which is preliminary data.</text>
</comment>
<feature type="compositionally biased region" description="Low complexity" evidence="1">
    <location>
        <begin position="111"/>
        <end position="129"/>
    </location>
</feature>
<sequence length="346" mass="39446">MAGYNDPQQQQQPFDQDLEDWLHLTGWHQVEHRREKLEKWRDVHFEYETQRRAIMRGTYDRLDREHHEAQMGREMAGNNQALPQQGPGNFHHQALAFRPAPGAHRAEQQNAPATPRAARAAPAAPIQIRGRARERAYRSRSPIRDRSPPAVRGRRAIENAGNPPRGSRNQGQQRAVGYPIRDIDLGNDGDTRFFMIKSVDTRNIFTCWDDNLWATSSVEKGNILADAYDTSKNVVLFFSANGSHAIQGYARMIGPPPGNITKPEWYHLVSRDMSEPFPVEWLCKNVCSDRPMRHLSNRLNYDEETGGYHPPNRSRDCQEIDTICALEMMEIMKSNAANLGGGNRAD</sequence>
<dbReference type="CDD" id="cd21134">
    <property type="entry name" value="YTH"/>
    <property type="match status" value="1"/>
</dbReference>
<dbReference type="InterPro" id="IPR045168">
    <property type="entry name" value="YTH_prot"/>
</dbReference>
<evidence type="ECO:0000256" key="1">
    <source>
        <dbReference type="SAM" id="MobiDB-lite"/>
    </source>
</evidence>
<dbReference type="PROSITE" id="PS50882">
    <property type="entry name" value="YTH"/>
    <property type="match status" value="1"/>
</dbReference>
<name>A0ABR1RVG2_9PEZI</name>
<gene>
    <name evidence="3" type="ORF">PG991_008146</name>
</gene>
<feature type="domain" description="YTH" evidence="2">
    <location>
        <begin position="191"/>
        <end position="332"/>
    </location>
</feature>
<keyword evidence="4" id="KW-1185">Reference proteome</keyword>